<keyword evidence="3" id="KW-1185">Reference proteome</keyword>
<dbReference type="InterPro" id="IPR023631">
    <property type="entry name" value="Amidase_dom"/>
</dbReference>
<dbReference type="InterPro" id="IPR036928">
    <property type="entry name" value="AS_sf"/>
</dbReference>
<evidence type="ECO:0000313" key="2">
    <source>
        <dbReference type="EMBL" id="KZO94263.1"/>
    </source>
</evidence>
<sequence length="549" mass="58986">MAVDVEYPDLLNTSILELQKGIDAGHWTSVDLIKAYTARVAEANPAINAVIALNPDALSLAEACDAERVKSPSAKRSPLFGIPLLIKDNVATKEMDCTAGSLALVGAKTAQDSTVVRKLKEAGAIIFGRANLSEWANFRSRDGSSGFSGLGGQTYCAFHPQGDPSGSSSGSGAAMAVGLAAATIGSETDGSIISPSTRNNCVGLKPTIGLVSRYGVVPISHSQDSAGPMCATVEDCAIILDAIAGPDTKDEATKKAPLERVSYLAELDPSSIKKARIGVSHQFKKSLEAHMKDDPDPAKRPKYGEKIGPTPYITETFDAAVEKIRAIGGVELVEVKLDWTDELVEQLEKDESQVLISEFKTGVNAYLGALDDVPTGCRTLEDLIQFNIDHKEQEMPVRNAKQENFEKALATKGLDEPVYVEARERCLRYSTKEGLDKVFAEHRLDAVITFSDSPPKLLSWLAALSGYPICSVPLGFLPGDVEPTKVLPLRRGPNFPFGLVMVGLAWTEAKLLSYAKAIEEVTQVRRTGKPFKQAIPTTNLKDVVETKNS</sequence>
<dbReference type="EMBL" id="KV417296">
    <property type="protein sequence ID" value="KZO94263.1"/>
    <property type="molecule type" value="Genomic_DNA"/>
</dbReference>
<accession>A0A167K4Z4</accession>
<gene>
    <name evidence="2" type="ORF">CALVIDRAFT_539311</name>
</gene>
<proteinExistence type="predicted"/>
<dbReference type="SUPFAM" id="SSF75304">
    <property type="entry name" value="Amidase signature (AS) enzymes"/>
    <property type="match status" value="1"/>
</dbReference>
<dbReference type="Pfam" id="PF01425">
    <property type="entry name" value="Amidase"/>
    <property type="match status" value="1"/>
</dbReference>
<reference evidence="2 3" key="1">
    <citation type="journal article" date="2016" name="Mol. Biol. Evol.">
        <title>Comparative Genomics of Early-Diverging Mushroom-Forming Fungi Provides Insights into the Origins of Lignocellulose Decay Capabilities.</title>
        <authorList>
            <person name="Nagy L.G."/>
            <person name="Riley R."/>
            <person name="Tritt A."/>
            <person name="Adam C."/>
            <person name="Daum C."/>
            <person name="Floudas D."/>
            <person name="Sun H."/>
            <person name="Yadav J.S."/>
            <person name="Pangilinan J."/>
            <person name="Larsson K.H."/>
            <person name="Matsuura K."/>
            <person name="Barry K."/>
            <person name="Labutti K."/>
            <person name="Kuo R."/>
            <person name="Ohm R.A."/>
            <person name="Bhattacharya S.S."/>
            <person name="Shirouzu T."/>
            <person name="Yoshinaga Y."/>
            <person name="Martin F.M."/>
            <person name="Grigoriev I.V."/>
            <person name="Hibbett D.S."/>
        </authorList>
    </citation>
    <scope>NUCLEOTIDE SEQUENCE [LARGE SCALE GENOMIC DNA]</scope>
    <source>
        <strain evidence="2 3">TUFC12733</strain>
    </source>
</reference>
<dbReference type="Proteomes" id="UP000076738">
    <property type="component" value="Unassembled WGS sequence"/>
</dbReference>
<evidence type="ECO:0000259" key="1">
    <source>
        <dbReference type="Pfam" id="PF01425"/>
    </source>
</evidence>
<evidence type="ECO:0000313" key="3">
    <source>
        <dbReference type="Proteomes" id="UP000076738"/>
    </source>
</evidence>
<name>A0A167K4Z4_CALVF</name>
<dbReference type="OrthoDB" id="566138at2759"/>
<organism evidence="2 3">
    <name type="scientific">Calocera viscosa (strain TUFC12733)</name>
    <dbReference type="NCBI Taxonomy" id="1330018"/>
    <lineage>
        <taxon>Eukaryota</taxon>
        <taxon>Fungi</taxon>
        <taxon>Dikarya</taxon>
        <taxon>Basidiomycota</taxon>
        <taxon>Agaricomycotina</taxon>
        <taxon>Dacrymycetes</taxon>
        <taxon>Dacrymycetales</taxon>
        <taxon>Dacrymycetaceae</taxon>
        <taxon>Calocera</taxon>
    </lineage>
</organism>
<dbReference type="PANTHER" id="PTHR42678">
    <property type="entry name" value="AMIDASE"/>
    <property type="match status" value="1"/>
</dbReference>
<dbReference type="AlphaFoldDB" id="A0A167K4Z4"/>
<dbReference type="Gene3D" id="3.90.1300.10">
    <property type="entry name" value="Amidase signature (AS) domain"/>
    <property type="match status" value="1"/>
</dbReference>
<protein>
    <submittedName>
        <fullName evidence="2">Amidase signature enzyme</fullName>
    </submittedName>
</protein>
<dbReference type="PANTHER" id="PTHR42678:SF34">
    <property type="entry name" value="OS04G0183300 PROTEIN"/>
    <property type="match status" value="1"/>
</dbReference>
<feature type="domain" description="Amidase" evidence="1">
    <location>
        <begin position="31"/>
        <end position="288"/>
    </location>
</feature>
<dbReference type="STRING" id="1330018.A0A167K4Z4"/>